<proteinExistence type="predicted"/>
<protein>
    <submittedName>
        <fullName evidence="1">Uncharacterized protein</fullName>
    </submittedName>
</protein>
<reference evidence="1" key="1">
    <citation type="submission" date="2019-10" db="EMBL/GenBank/DDBJ databases">
        <authorList>
            <consortium name="DOE Joint Genome Institute"/>
            <person name="Kuo A."/>
            <person name="Miyauchi S."/>
            <person name="Kiss E."/>
            <person name="Drula E."/>
            <person name="Kohler A."/>
            <person name="Sanchez-Garcia M."/>
            <person name="Andreopoulos B."/>
            <person name="Barry K.W."/>
            <person name="Bonito G."/>
            <person name="Buee M."/>
            <person name="Carver A."/>
            <person name="Chen C."/>
            <person name="Cichocki N."/>
            <person name="Clum A."/>
            <person name="Culley D."/>
            <person name="Crous P.W."/>
            <person name="Fauchery L."/>
            <person name="Girlanda M."/>
            <person name="Hayes R."/>
            <person name="Keri Z."/>
            <person name="Labutti K."/>
            <person name="Lipzen A."/>
            <person name="Lombard V."/>
            <person name="Magnuson J."/>
            <person name="Maillard F."/>
            <person name="Morin E."/>
            <person name="Murat C."/>
            <person name="Nolan M."/>
            <person name="Ohm R."/>
            <person name="Pangilinan J."/>
            <person name="Pereira M."/>
            <person name="Perotto S."/>
            <person name="Peter M."/>
            <person name="Riley R."/>
            <person name="Sitrit Y."/>
            <person name="Stielow B."/>
            <person name="Szollosi G."/>
            <person name="Zifcakova L."/>
            <person name="Stursova M."/>
            <person name="Spatafora J.W."/>
            <person name="Tedersoo L."/>
            <person name="Vaario L.-M."/>
            <person name="Yamada A."/>
            <person name="Yan M."/>
            <person name="Wang P."/>
            <person name="Xu J."/>
            <person name="Bruns T."/>
            <person name="Baldrian P."/>
            <person name="Vilgalys R."/>
            <person name="Henrissat B."/>
            <person name="Grigoriev I.V."/>
            <person name="Hibbett D."/>
            <person name="Nagy L.G."/>
            <person name="Martin F.M."/>
        </authorList>
    </citation>
    <scope>NUCLEOTIDE SEQUENCE</scope>
    <source>
        <strain evidence="1">P2</strain>
    </source>
</reference>
<comment type="caution">
    <text evidence="1">The sequence shown here is derived from an EMBL/GenBank/DDBJ whole genome shotgun (WGS) entry which is preliminary data.</text>
</comment>
<accession>A0ACB6YZZ6</accession>
<dbReference type="Proteomes" id="UP000886501">
    <property type="component" value="Unassembled WGS sequence"/>
</dbReference>
<evidence type="ECO:0000313" key="1">
    <source>
        <dbReference type="EMBL" id="KAF9643015.1"/>
    </source>
</evidence>
<gene>
    <name evidence="1" type="ORF">BDM02DRAFT_3123929</name>
</gene>
<organism evidence="1 2">
    <name type="scientific">Thelephora ganbajun</name>
    <name type="common">Ganba fungus</name>
    <dbReference type="NCBI Taxonomy" id="370292"/>
    <lineage>
        <taxon>Eukaryota</taxon>
        <taxon>Fungi</taxon>
        <taxon>Dikarya</taxon>
        <taxon>Basidiomycota</taxon>
        <taxon>Agaricomycotina</taxon>
        <taxon>Agaricomycetes</taxon>
        <taxon>Thelephorales</taxon>
        <taxon>Thelephoraceae</taxon>
        <taxon>Thelephora</taxon>
    </lineage>
</organism>
<reference evidence="1" key="2">
    <citation type="journal article" date="2020" name="Nat. Commun.">
        <title>Large-scale genome sequencing of mycorrhizal fungi provides insights into the early evolution of symbiotic traits.</title>
        <authorList>
            <person name="Miyauchi S."/>
            <person name="Kiss E."/>
            <person name="Kuo A."/>
            <person name="Drula E."/>
            <person name="Kohler A."/>
            <person name="Sanchez-Garcia M."/>
            <person name="Morin E."/>
            <person name="Andreopoulos B."/>
            <person name="Barry K.W."/>
            <person name="Bonito G."/>
            <person name="Buee M."/>
            <person name="Carver A."/>
            <person name="Chen C."/>
            <person name="Cichocki N."/>
            <person name="Clum A."/>
            <person name="Culley D."/>
            <person name="Crous P.W."/>
            <person name="Fauchery L."/>
            <person name="Girlanda M."/>
            <person name="Hayes R.D."/>
            <person name="Keri Z."/>
            <person name="LaButti K."/>
            <person name="Lipzen A."/>
            <person name="Lombard V."/>
            <person name="Magnuson J."/>
            <person name="Maillard F."/>
            <person name="Murat C."/>
            <person name="Nolan M."/>
            <person name="Ohm R.A."/>
            <person name="Pangilinan J."/>
            <person name="Pereira M.F."/>
            <person name="Perotto S."/>
            <person name="Peter M."/>
            <person name="Pfister S."/>
            <person name="Riley R."/>
            <person name="Sitrit Y."/>
            <person name="Stielow J.B."/>
            <person name="Szollosi G."/>
            <person name="Zifcakova L."/>
            <person name="Stursova M."/>
            <person name="Spatafora J.W."/>
            <person name="Tedersoo L."/>
            <person name="Vaario L.M."/>
            <person name="Yamada A."/>
            <person name="Yan M."/>
            <person name="Wang P."/>
            <person name="Xu J."/>
            <person name="Bruns T."/>
            <person name="Baldrian P."/>
            <person name="Vilgalys R."/>
            <person name="Dunand C."/>
            <person name="Henrissat B."/>
            <person name="Grigoriev I.V."/>
            <person name="Hibbett D."/>
            <person name="Nagy L.G."/>
            <person name="Martin F.M."/>
        </authorList>
    </citation>
    <scope>NUCLEOTIDE SEQUENCE</scope>
    <source>
        <strain evidence="1">P2</strain>
    </source>
</reference>
<name>A0ACB6YZZ6_THEGA</name>
<sequence length="66" mass="7700">MICQWEKPSGGICGASMQPNHLRRHTLDVHTTLMIAWCERCGEAQRRDVMSRHKKSCERRKGIHLK</sequence>
<keyword evidence="2" id="KW-1185">Reference proteome</keyword>
<dbReference type="EMBL" id="MU118299">
    <property type="protein sequence ID" value="KAF9643015.1"/>
    <property type="molecule type" value="Genomic_DNA"/>
</dbReference>
<evidence type="ECO:0000313" key="2">
    <source>
        <dbReference type="Proteomes" id="UP000886501"/>
    </source>
</evidence>